<evidence type="ECO:0000313" key="2">
    <source>
        <dbReference type="Proteomes" id="UP000304953"/>
    </source>
</evidence>
<reference evidence="1" key="1">
    <citation type="submission" date="2019-04" db="EMBL/GenBank/DDBJ databases">
        <title>Microbes associate with the intestines of laboratory mice.</title>
        <authorList>
            <person name="Navarre W."/>
            <person name="Wong E."/>
            <person name="Huang K."/>
            <person name="Tropini C."/>
            <person name="Ng K."/>
            <person name="Yu B."/>
        </authorList>
    </citation>
    <scope>NUCLEOTIDE SEQUENCE</scope>
    <source>
        <strain evidence="1">NM01_1-7b</strain>
    </source>
</reference>
<evidence type="ECO:0000313" key="1">
    <source>
        <dbReference type="EMBL" id="TGY95672.1"/>
    </source>
</evidence>
<keyword evidence="2" id="KW-1185">Reference proteome</keyword>
<proteinExistence type="predicted"/>
<dbReference type="EMBL" id="SRYA01000026">
    <property type="protein sequence ID" value="TGY95672.1"/>
    <property type="molecule type" value="Genomic_DNA"/>
</dbReference>
<name>A0AC61RV12_9FIRM</name>
<dbReference type="Proteomes" id="UP000304953">
    <property type="component" value="Unassembled WGS sequence"/>
</dbReference>
<accession>A0AC61RV12</accession>
<organism evidence="1 2">
    <name type="scientific">Petralouisia muris</name>
    <dbReference type="NCBI Taxonomy" id="3032872"/>
    <lineage>
        <taxon>Bacteria</taxon>
        <taxon>Bacillati</taxon>
        <taxon>Bacillota</taxon>
        <taxon>Clostridia</taxon>
        <taxon>Lachnospirales</taxon>
        <taxon>Lachnospiraceae</taxon>
        <taxon>Petralouisia</taxon>
    </lineage>
</organism>
<sequence length="95" mass="11131">MIWDEVKYSIVLNSNYLKFTQDPKFRDFLLSTGDSILAEASPYDNIWGIMMEETDENALNPLKWRGQNLLGFALMEVRDEIRRVWKNADICGKIQ</sequence>
<gene>
    <name evidence="1" type="ORF">E5329_13980</name>
</gene>
<protein>
    <submittedName>
        <fullName evidence="1">NADAR family protein</fullName>
    </submittedName>
</protein>
<comment type="caution">
    <text evidence="1">The sequence shown here is derived from an EMBL/GenBank/DDBJ whole genome shotgun (WGS) entry which is preliminary data.</text>
</comment>